<gene>
    <name evidence="3" type="ORF">HMI49_16695</name>
</gene>
<dbReference type="OrthoDB" id="5523915at2"/>
<keyword evidence="4" id="KW-1185">Reference proteome</keyword>
<evidence type="ECO:0008006" key="5">
    <source>
        <dbReference type="Google" id="ProtNLM"/>
    </source>
</evidence>
<evidence type="ECO:0000256" key="1">
    <source>
        <dbReference type="SAM" id="Coils"/>
    </source>
</evidence>
<dbReference type="RefSeq" id="WP_147441753.1">
    <property type="nucleotide sequence ID" value="NZ_JABFJV010000085.1"/>
</dbReference>
<organism evidence="3 4">
    <name type="scientific">Corallococcus exercitus</name>
    <dbReference type="NCBI Taxonomy" id="2316736"/>
    <lineage>
        <taxon>Bacteria</taxon>
        <taxon>Pseudomonadati</taxon>
        <taxon>Myxococcota</taxon>
        <taxon>Myxococcia</taxon>
        <taxon>Myxococcales</taxon>
        <taxon>Cystobacterineae</taxon>
        <taxon>Myxococcaceae</taxon>
        <taxon>Corallococcus</taxon>
    </lineage>
</organism>
<evidence type="ECO:0000256" key="2">
    <source>
        <dbReference type="SAM" id="MobiDB-lite"/>
    </source>
</evidence>
<evidence type="ECO:0000313" key="3">
    <source>
        <dbReference type="EMBL" id="NOK34839.1"/>
    </source>
</evidence>
<dbReference type="AlphaFoldDB" id="A0A7Y4NRS1"/>
<feature type="region of interest" description="Disordered" evidence="2">
    <location>
        <begin position="316"/>
        <end position="372"/>
    </location>
</feature>
<accession>A0A7Y4NRS1</accession>
<keyword evidence="1" id="KW-0175">Coiled coil</keyword>
<evidence type="ECO:0000313" key="4">
    <source>
        <dbReference type="Proteomes" id="UP000563426"/>
    </source>
</evidence>
<protein>
    <recommendedName>
        <fullName evidence="5">DUF3618 domain-containing protein</fullName>
    </recommendedName>
</protein>
<reference evidence="3 4" key="1">
    <citation type="submission" date="2020-05" db="EMBL/GenBank/DDBJ databases">
        <authorList>
            <person name="Whitworth D."/>
        </authorList>
    </citation>
    <scope>NUCLEOTIDE SEQUENCE [LARGE SCALE GENOMIC DNA]</scope>
    <source>
        <strain evidence="3 4">AB043B</strain>
    </source>
</reference>
<proteinExistence type="predicted"/>
<dbReference type="Gene3D" id="1.20.120.20">
    <property type="entry name" value="Apolipoprotein"/>
    <property type="match status" value="1"/>
</dbReference>
<name>A0A7Y4NRS1_9BACT</name>
<dbReference type="Proteomes" id="UP000563426">
    <property type="component" value="Unassembled WGS sequence"/>
</dbReference>
<comment type="caution">
    <text evidence="3">The sequence shown here is derived from an EMBL/GenBank/DDBJ whole genome shotgun (WGS) entry which is preliminary data.</text>
</comment>
<feature type="compositionally biased region" description="Polar residues" evidence="2">
    <location>
        <begin position="321"/>
        <end position="333"/>
    </location>
</feature>
<sequence length="372" mass="41078">MGEHDDALREIADARARMSVLADELGRRANPELLKARAKEFALEKKEEVTEHAKQLAAEKREELKQQARDKVLDWKSQAKETAMRKTYEWTDEATHTPRGLGLLGALLGAGVGSMLMKRAFRSRIEEREHRERDYRVRGYERVPVGYRERIPLHESEREYYGAYGSGRDVPYPEYNTRAEYGADVGGSANEGAHLKDRASEALHTAKESVGATAENVKERVSGAADSVRGHVHDAADTVRSRVHDAADTVRSQASHLRERVPSPQALRGRTSQWYDRALEEQPLALALGAVALGMLTASLLPVTDKERQLLEPAKRRAQEGLSQLGDQVSQKLEGSESEEESETALAGPTSMGASGGIPPLPPLDQIAPKVH</sequence>
<dbReference type="EMBL" id="JABFJV010000085">
    <property type="protein sequence ID" value="NOK34839.1"/>
    <property type="molecule type" value="Genomic_DNA"/>
</dbReference>
<feature type="coiled-coil region" evidence="1">
    <location>
        <begin position="4"/>
        <end position="66"/>
    </location>
</feature>